<evidence type="ECO:0000313" key="2">
    <source>
        <dbReference type="EMBL" id="NDW07326.1"/>
    </source>
</evidence>
<proteinExistence type="predicted"/>
<dbReference type="InterPro" id="IPR047142">
    <property type="entry name" value="OryJ/VirC-like"/>
</dbReference>
<dbReference type="Gene3D" id="2.60.120.10">
    <property type="entry name" value="Jelly Rolls"/>
    <property type="match status" value="1"/>
</dbReference>
<feature type="domain" description="Cupin type-2" evidence="1">
    <location>
        <begin position="103"/>
        <end position="168"/>
    </location>
</feature>
<evidence type="ECO:0000313" key="3">
    <source>
        <dbReference type="Proteomes" id="UP000469011"/>
    </source>
</evidence>
<accession>A0A6N9TB83</accession>
<dbReference type="SUPFAM" id="SSF51182">
    <property type="entry name" value="RmlC-like cupins"/>
    <property type="match status" value="1"/>
</dbReference>
<protein>
    <submittedName>
        <fullName evidence="2">Cupin domain-containing protein</fullName>
    </submittedName>
</protein>
<dbReference type="InterPro" id="IPR011051">
    <property type="entry name" value="RmlC_Cupin_sf"/>
</dbReference>
<dbReference type="InterPro" id="IPR013096">
    <property type="entry name" value="Cupin_2"/>
</dbReference>
<name>A0A6N9TB83_9HYPH</name>
<dbReference type="CDD" id="cd02231">
    <property type="entry name" value="cupin_BLL6423-like"/>
    <property type="match status" value="1"/>
</dbReference>
<dbReference type="EMBL" id="JAAAMG010000027">
    <property type="protein sequence ID" value="NDW07326.1"/>
    <property type="molecule type" value="Genomic_DNA"/>
</dbReference>
<gene>
    <name evidence="2" type="ORF">GTK09_23185</name>
</gene>
<dbReference type="PANTHER" id="PTHR36156:SF2">
    <property type="entry name" value="CUPIN TYPE-2 DOMAIN-CONTAINING PROTEIN"/>
    <property type="match status" value="1"/>
</dbReference>
<dbReference type="AlphaFoldDB" id="A0A6N9TB83"/>
<organism evidence="2 3">
    <name type="scientific">Jiella pacifica</name>
    <dbReference type="NCBI Taxonomy" id="2696469"/>
    <lineage>
        <taxon>Bacteria</taxon>
        <taxon>Pseudomonadati</taxon>
        <taxon>Pseudomonadota</taxon>
        <taxon>Alphaproteobacteria</taxon>
        <taxon>Hyphomicrobiales</taxon>
        <taxon>Aurantimonadaceae</taxon>
        <taxon>Jiella</taxon>
    </lineage>
</organism>
<dbReference type="InterPro" id="IPR014710">
    <property type="entry name" value="RmlC-like_jellyroll"/>
</dbReference>
<evidence type="ECO:0000259" key="1">
    <source>
        <dbReference type="Pfam" id="PF07883"/>
    </source>
</evidence>
<sequence>MLKQVRRIVTQNDENGKSEVMTDGIAKHVITVLTELWVTEAGPHDHKTPVDMATKSVGVLPPKGGTVFRFFQIAPDSLNDHLTWDERQKEAREWFTAMNGADIQPDTSRHEGMHTTDTTDYIMLLSGEITLVLDKEERDLKPFDVVVQRGTNHAWVNRGTEDALLMAVLVDSSGR</sequence>
<dbReference type="PANTHER" id="PTHR36156">
    <property type="entry name" value="SLR2101 PROTEIN"/>
    <property type="match status" value="1"/>
</dbReference>
<reference evidence="2 3" key="1">
    <citation type="submission" date="2020-01" db="EMBL/GenBank/DDBJ databases">
        <title>Jiella pacifica sp. nov.</title>
        <authorList>
            <person name="Xue Z."/>
            <person name="Zhu S."/>
            <person name="Chen J."/>
            <person name="Yang J."/>
        </authorList>
    </citation>
    <scope>NUCLEOTIDE SEQUENCE [LARGE SCALE GENOMIC DNA]</scope>
    <source>
        <strain evidence="2 3">40Bstr34</strain>
    </source>
</reference>
<dbReference type="Pfam" id="PF07883">
    <property type="entry name" value="Cupin_2"/>
    <property type="match status" value="1"/>
</dbReference>
<comment type="caution">
    <text evidence="2">The sequence shown here is derived from an EMBL/GenBank/DDBJ whole genome shotgun (WGS) entry which is preliminary data.</text>
</comment>
<dbReference type="RefSeq" id="WP_163465784.1">
    <property type="nucleotide sequence ID" value="NZ_JAAAMG010000027.1"/>
</dbReference>
<dbReference type="Proteomes" id="UP000469011">
    <property type="component" value="Unassembled WGS sequence"/>
</dbReference>
<keyword evidence="3" id="KW-1185">Reference proteome</keyword>